<protein>
    <recommendedName>
        <fullName evidence="3">F-box domain-containing protein</fullName>
    </recommendedName>
</protein>
<sequence length="279" mass="30917">MGLIPGLPDDVAYECLIRVSVDHLSTAASVSTTWKAKIELSEFRHRQKITGLTRPIIVMAQAKESHAMKFMFMPAYQLLVYEAESGNWYKLPPLPRFPNGLPLFCQLVGVGLDLVIIGGYDPVTWEVSKLVFIYNFISAKWRQGVDVPGGPRSFFACASNSDLMVFIAGEHDNNKNALRSVIMYDVVKDAQTPLPDMSRERNECKGVFHNGKFHVIGGYNTEGQGRFERSVEAFDIATWQWRDVEENFLGIATCRTCVDGMSGSARASGLVDEPKAGGG</sequence>
<dbReference type="PANTHER" id="PTHR46407">
    <property type="entry name" value="OS02G0208700 PROTEIN"/>
    <property type="match status" value="1"/>
</dbReference>
<accession>A0ABC8TEL7</accession>
<dbReference type="SMART" id="SM00612">
    <property type="entry name" value="Kelch"/>
    <property type="match status" value="2"/>
</dbReference>
<evidence type="ECO:0008006" key="3">
    <source>
        <dbReference type="Google" id="ProtNLM"/>
    </source>
</evidence>
<keyword evidence="2" id="KW-1185">Reference proteome</keyword>
<comment type="caution">
    <text evidence="1">The sequence shown here is derived from an EMBL/GenBank/DDBJ whole genome shotgun (WGS) entry which is preliminary data.</text>
</comment>
<dbReference type="PANTHER" id="PTHR46407:SF3">
    <property type="entry name" value="OS02G0208700 PROTEIN"/>
    <property type="match status" value="1"/>
</dbReference>
<name>A0ABC8TEL7_9AQUA</name>
<dbReference type="AlphaFoldDB" id="A0ABC8TEL7"/>
<dbReference type="SUPFAM" id="SSF117281">
    <property type="entry name" value="Kelch motif"/>
    <property type="match status" value="1"/>
</dbReference>
<dbReference type="InterPro" id="IPR006652">
    <property type="entry name" value="Kelch_1"/>
</dbReference>
<evidence type="ECO:0000313" key="1">
    <source>
        <dbReference type="EMBL" id="CAK9166336.1"/>
    </source>
</evidence>
<reference evidence="1 2" key="1">
    <citation type="submission" date="2024-02" db="EMBL/GenBank/DDBJ databases">
        <authorList>
            <person name="Vignale AGUSTIN F."/>
            <person name="Sosa J E."/>
            <person name="Modenutti C."/>
        </authorList>
    </citation>
    <scope>NUCLEOTIDE SEQUENCE [LARGE SCALE GENOMIC DNA]</scope>
</reference>
<gene>
    <name evidence="1" type="ORF">ILEXP_LOCUS35554</name>
</gene>
<dbReference type="EMBL" id="CAUOFW020004591">
    <property type="protein sequence ID" value="CAK9166336.1"/>
    <property type="molecule type" value="Genomic_DNA"/>
</dbReference>
<organism evidence="1 2">
    <name type="scientific">Ilex paraguariensis</name>
    <name type="common">yerba mate</name>
    <dbReference type="NCBI Taxonomy" id="185542"/>
    <lineage>
        <taxon>Eukaryota</taxon>
        <taxon>Viridiplantae</taxon>
        <taxon>Streptophyta</taxon>
        <taxon>Embryophyta</taxon>
        <taxon>Tracheophyta</taxon>
        <taxon>Spermatophyta</taxon>
        <taxon>Magnoliopsida</taxon>
        <taxon>eudicotyledons</taxon>
        <taxon>Gunneridae</taxon>
        <taxon>Pentapetalae</taxon>
        <taxon>asterids</taxon>
        <taxon>campanulids</taxon>
        <taxon>Aquifoliales</taxon>
        <taxon>Aquifoliaceae</taxon>
        <taxon>Ilex</taxon>
    </lineage>
</organism>
<dbReference type="InterPro" id="IPR044595">
    <property type="entry name" value="KMD1-4"/>
</dbReference>
<dbReference type="Gene3D" id="2.120.10.80">
    <property type="entry name" value="Kelch-type beta propeller"/>
    <property type="match status" value="1"/>
</dbReference>
<dbReference type="Proteomes" id="UP001642360">
    <property type="component" value="Unassembled WGS sequence"/>
</dbReference>
<dbReference type="InterPro" id="IPR015915">
    <property type="entry name" value="Kelch-typ_b-propeller"/>
</dbReference>
<evidence type="ECO:0000313" key="2">
    <source>
        <dbReference type="Proteomes" id="UP001642360"/>
    </source>
</evidence>
<dbReference type="Pfam" id="PF01344">
    <property type="entry name" value="Kelch_1"/>
    <property type="match status" value="1"/>
</dbReference>
<proteinExistence type="predicted"/>